<dbReference type="SUPFAM" id="SSF53850">
    <property type="entry name" value="Periplasmic binding protein-like II"/>
    <property type="match status" value="1"/>
</dbReference>
<dbReference type="PROSITE" id="PS51318">
    <property type="entry name" value="TAT"/>
    <property type="match status" value="1"/>
</dbReference>
<protein>
    <submittedName>
        <fullName evidence="3">ABC transporter substrate-binding protein</fullName>
    </submittedName>
</protein>
<dbReference type="Gene3D" id="3.40.190.10">
    <property type="entry name" value="Periplasmic binding protein-like II"/>
    <property type="match status" value="2"/>
</dbReference>
<evidence type="ECO:0000313" key="4">
    <source>
        <dbReference type="Proteomes" id="UP000612362"/>
    </source>
</evidence>
<dbReference type="PANTHER" id="PTHR43649">
    <property type="entry name" value="ARABINOSE-BINDING PROTEIN-RELATED"/>
    <property type="match status" value="1"/>
</dbReference>
<proteinExistence type="inferred from homology"/>
<keyword evidence="4" id="KW-1185">Reference proteome</keyword>
<evidence type="ECO:0000256" key="2">
    <source>
        <dbReference type="ARBA" id="ARBA00022448"/>
    </source>
</evidence>
<dbReference type="PANTHER" id="PTHR43649:SF29">
    <property type="entry name" value="OSMOPROTECTIVE COMPOUNDS-BINDING PROTEIN GGTB"/>
    <property type="match status" value="1"/>
</dbReference>
<gene>
    <name evidence="3" type="ORF">KSX_47330</name>
</gene>
<organism evidence="3 4">
    <name type="scientific">Ktedonospora formicarum</name>
    <dbReference type="NCBI Taxonomy" id="2778364"/>
    <lineage>
        <taxon>Bacteria</taxon>
        <taxon>Bacillati</taxon>
        <taxon>Chloroflexota</taxon>
        <taxon>Ktedonobacteria</taxon>
        <taxon>Ktedonobacterales</taxon>
        <taxon>Ktedonobacteraceae</taxon>
        <taxon>Ktedonospora</taxon>
    </lineage>
</organism>
<keyword evidence="2" id="KW-0813">Transport</keyword>
<dbReference type="InterPro" id="IPR006311">
    <property type="entry name" value="TAT_signal"/>
</dbReference>
<accession>A0A8J3MSX1</accession>
<dbReference type="EMBL" id="BNJF01000002">
    <property type="protein sequence ID" value="GHO46570.1"/>
    <property type="molecule type" value="Genomic_DNA"/>
</dbReference>
<evidence type="ECO:0000313" key="3">
    <source>
        <dbReference type="EMBL" id="GHO46570.1"/>
    </source>
</evidence>
<dbReference type="InterPro" id="IPR050490">
    <property type="entry name" value="Bact_solute-bd_prot1"/>
</dbReference>
<dbReference type="InterPro" id="IPR006059">
    <property type="entry name" value="SBP"/>
</dbReference>
<sequence>MAIFNRQKRKDLDQLVENFATQSMPRREFLQKATAAGLSVSAASALLAACGGAPNTTNGTPAKVSSIDILGQWSGEELDSFKAITSAFTQKTNIKVNIESTRDTNAVLTTRLKGNNPPDMAGMPSIDKFHELAGQNKLIAFDPFIDMNKIKEEYSQTWIDVASFQDHLYGVLPKANTKGTIWYSPKSFKEVGGTIPETWDAMIALSDKIAGQGKYPWSMGIESAASSGWPATDWVAEIYINKYGPEMYDQWTSHKIPWTHASIKDAISMFGKIVTGKHYINGAPQAIVATNFQDASYQPFSSPAKAYMYYLGDFASGFISAQYPKLKAGEDFTFFNFPTIDPKYKGAVTGGVDILAAFKDNDGTRQFAEFMSSAEGQSIWVKRGGATSVNKKVDLNLYPNDVVRLAAQQMLNATSFRIGAGDLLPAALQTAYWKGMVSFVSDPSQLDSILQSLESTAQQAYES</sequence>
<dbReference type="Proteomes" id="UP000612362">
    <property type="component" value="Unassembled WGS sequence"/>
</dbReference>
<dbReference type="RefSeq" id="WP_220195941.1">
    <property type="nucleotide sequence ID" value="NZ_BNJF01000002.1"/>
</dbReference>
<name>A0A8J3MSX1_9CHLR</name>
<comment type="caution">
    <text evidence="3">The sequence shown here is derived from an EMBL/GenBank/DDBJ whole genome shotgun (WGS) entry which is preliminary data.</text>
</comment>
<evidence type="ECO:0000256" key="1">
    <source>
        <dbReference type="ARBA" id="ARBA00008520"/>
    </source>
</evidence>
<dbReference type="AlphaFoldDB" id="A0A8J3MSX1"/>
<reference evidence="3" key="1">
    <citation type="submission" date="2020-10" db="EMBL/GenBank/DDBJ databases">
        <title>Taxonomic study of unclassified bacteria belonging to the class Ktedonobacteria.</title>
        <authorList>
            <person name="Yabe S."/>
            <person name="Wang C.M."/>
            <person name="Zheng Y."/>
            <person name="Sakai Y."/>
            <person name="Cavaletti L."/>
            <person name="Monciardini P."/>
            <person name="Donadio S."/>
        </authorList>
    </citation>
    <scope>NUCLEOTIDE SEQUENCE</scope>
    <source>
        <strain evidence="3">SOSP1-1</strain>
    </source>
</reference>
<dbReference type="Pfam" id="PF13416">
    <property type="entry name" value="SBP_bac_8"/>
    <property type="match status" value="1"/>
</dbReference>
<comment type="similarity">
    <text evidence="1">Belongs to the bacterial solute-binding protein 1 family.</text>
</comment>